<comment type="caution">
    <text evidence="2">The sequence shown here is derived from an EMBL/GenBank/DDBJ whole genome shotgun (WGS) entry which is preliminary data.</text>
</comment>
<dbReference type="Gene3D" id="1.10.10.10">
    <property type="entry name" value="Winged helix-like DNA-binding domain superfamily/Winged helix DNA-binding domain"/>
    <property type="match status" value="1"/>
</dbReference>
<proteinExistence type="predicted"/>
<evidence type="ECO:0000313" key="2">
    <source>
        <dbReference type="EMBL" id="ETA71102.1"/>
    </source>
</evidence>
<name>W9E4J2_9ACTN</name>
<feature type="domain" description="HTH marR-type" evidence="1">
    <location>
        <begin position="1"/>
        <end position="131"/>
    </location>
</feature>
<dbReference type="SUPFAM" id="SSF46785">
    <property type="entry name" value="Winged helix' DNA-binding domain"/>
    <property type="match status" value="1"/>
</dbReference>
<dbReference type="InterPro" id="IPR039422">
    <property type="entry name" value="MarR/SlyA-like"/>
</dbReference>
<dbReference type="GO" id="GO:0003700">
    <property type="term" value="F:DNA-binding transcription factor activity"/>
    <property type="evidence" value="ECO:0007669"/>
    <property type="project" value="InterPro"/>
</dbReference>
<sequence length="133" mass="14201">MAELLASLVGQAILFNEQVARALGIGAVDLQAFGVISRYDGPISPTEVAARTGLPASTTTRVLDRLEQAGYVVRSAVPGDRRKVGVEVVQEKAAEVARHYLGKVQQIKKLNAKRTDAEVAAVTSYLSELTARP</sequence>
<dbReference type="InterPro" id="IPR011991">
    <property type="entry name" value="ArsR-like_HTH"/>
</dbReference>
<dbReference type="PANTHER" id="PTHR33164:SF106">
    <property type="entry name" value="TRANSCRIPTIONAL REGULATORY PROTEIN"/>
    <property type="match status" value="1"/>
</dbReference>
<protein>
    <submittedName>
        <fullName evidence="2">Transcriptional regulator</fullName>
    </submittedName>
</protein>
<evidence type="ECO:0000313" key="3">
    <source>
        <dbReference type="Proteomes" id="UP000019485"/>
    </source>
</evidence>
<dbReference type="InterPro" id="IPR000835">
    <property type="entry name" value="HTH_MarR-typ"/>
</dbReference>
<gene>
    <name evidence="2" type="ORF">ActroDRAFT_0124</name>
</gene>
<dbReference type="HOGENOM" id="CLU_083287_1_1_11"/>
<dbReference type="PANTHER" id="PTHR33164">
    <property type="entry name" value="TRANSCRIPTIONAL REGULATOR, MARR FAMILY"/>
    <property type="match status" value="1"/>
</dbReference>
<dbReference type="InterPro" id="IPR036388">
    <property type="entry name" value="WH-like_DNA-bd_sf"/>
</dbReference>
<dbReference type="InterPro" id="IPR036390">
    <property type="entry name" value="WH_DNA-bd_sf"/>
</dbReference>
<dbReference type="Proteomes" id="UP000019485">
    <property type="component" value="Unassembled WGS sequence"/>
</dbReference>
<dbReference type="EMBL" id="AZAN01000001">
    <property type="protein sequence ID" value="ETA71102.1"/>
    <property type="molecule type" value="Genomic_DNA"/>
</dbReference>
<accession>W9E4J2</accession>
<dbReference type="Pfam" id="PF12802">
    <property type="entry name" value="MarR_2"/>
    <property type="match status" value="1"/>
</dbReference>
<dbReference type="SMART" id="SM00347">
    <property type="entry name" value="HTH_MARR"/>
    <property type="match status" value="1"/>
</dbReference>
<evidence type="ECO:0000259" key="1">
    <source>
        <dbReference type="PROSITE" id="PS50995"/>
    </source>
</evidence>
<dbReference type="AlphaFoldDB" id="W9E4J2"/>
<dbReference type="CDD" id="cd00090">
    <property type="entry name" value="HTH_ARSR"/>
    <property type="match status" value="1"/>
</dbReference>
<dbReference type="GO" id="GO:0006950">
    <property type="term" value="P:response to stress"/>
    <property type="evidence" value="ECO:0007669"/>
    <property type="project" value="TreeGrafter"/>
</dbReference>
<organism evidence="2 3">
    <name type="scientific">Actinospica robiniae DSM 44927</name>
    <dbReference type="NCBI Taxonomy" id="479430"/>
    <lineage>
        <taxon>Bacteria</taxon>
        <taxon>Bacillati</taxon>
        <taxon>Actinomycetota</taxon>
        <taxon>Actinomycetes</taxon>
        <taxon>Catenulisporales</taxon>
        <taxon>Actinospicaceae</taxon>
        <taxon>Actinospica</taxon>
    </lineage>
</organism>
<keyword evidence="3" id="KW-1185">Reference proteome</keyword>
<dbReference type="PROSITE" id="PS50995">
    <property type="entry name" value="HTH_MARR_2"/>
    <property type="match status" value="1"/>
</dbReference>
<dbReference type="PRINTS" id="PR00598">
    <property type="entry name" value="HTHMARR"/>
</dbReference>
<reference evidence="2 3" key="1">
    <citation type="submission" date="2013-08" db="EMBL/GenBank/DDBJ databases">
        <authorList>
            <consortium name="DOE Joint Genome Institute"/>
            <person name="Eisen J."/>
            <person name="Huntemann M."/>
            <person name="Han J."/>
            <person name="Chen A."/>
            <person name="Kyrpides N."/>
            <person name="Mavromatis K."/>
            <person name="Markowitz V."/>
            <person name="Palaniappan K."/>
            <person name="Ivanova N."/>
            <person name="Schaumberg A."/>
            <person name="Pati A."/>
            <person name="Liolios K."/>
            <person name="Nordberg H.P."/>
            <person name="Cantor M.N."/>
            <person name="Hua S.X."/>
            <person name="Woyke T."/>
        </authorList>
    </citation>
    <scope>NUCLEOTIDE SEQUENCE [LARGE SCALE GENOMIC DNA]</scope>
    <source>
        <strain evidence="2 3">DSM 44927</strain>
    </source>
</reference>